<keyword evidence="2" id="KW-1185">Reference proteome</keyword>
<name>A0A7W7ZJC4_9BACT</name>
<protein>
    <submittedName>
        <fullName evidence="1">Uncharacterized protein</fullName>
    </submittedName>
</protein>
<comment type="caution">
    <text evidence="1">The sequence shown here is derived from an EMBL/GenBank/DDBJ whole genome shotgun (WGS) entry which is preliminary data.</text>
</comment>
<organism evidence="1 2">
    <name type="scientific">Granulicella aggregans</name>
    <dbReference type="NCBI Taxonomy" id="474949"/>
    <lineage>
        <taxon>Bacteria</taxon>
        <taxon>Pseudomonadati</taxon>
        <taxon>Acidobacteriota</taxon>
        <taxon>Terriglobia</taxon>
        <taxon>Terriglobales</taxon>
        <taxon>Acidobacteriaceae</taxon>
        <taxon>Granulicella</taxon>
    </lineage>
</organism>
<sequence length="78" mass="8374">MIAHDKGNGSIVSTLRAKLNEVKFNTFPGVNNCLRGFTDVNEGAEMADFGKAQILVEPASGSDSCLRRFTVGSAWTPK</sequence>
<dbReference type="Proteomes" id="UP000540989">
    <property type="component" value="Unassembled WGS sequence"/>
</dbReference>
<evidence type="ECO:0000313" key="1">
    <source>
        <dbReference type="EMBL" id="MBB5060982.1"/>
    </source>
</evidence>
<dbReference type="EMBL" id="JACHIP010000024">
    <property type="protein sequence ID" value="MBB5060982.1"/>
    <property type="molecule type" value="Genomic_DNA"/>
</dbReference>
<evidence type="ECO:0000313" key="2">
    <source>
        <dbReference type="Proteomes" id="UP000540989"/>
    </source>
</evidence>
<proteinExistence type="predicted"/>
<dbReference type="AlphaFoldDB" id="A0A7W7ZJC4"/>
<gene>
    <name evidence="1" type="ORF">HDF16_005718</name>
</gene>
<reference evidence="1 2" key="1">
    <citation type="submission" date="2020-08" db="EMBL/GenBank/DDBJ databases">
        <title>Genomic Encyclopedia of Type Strains, Phase IV (KMG-V): Genome sequencing to study the core and pangenomes of soil and plant-associated prokaryotes.</title>
        <authorList>
            <person name="Whitman W."/>
        </authorList>
    </citation>
    <scope>NUCLEOTIDE SEQUENCE [LARGE SCALE GENOMIC DNA]</scope>
    <source>
        <strain evidence="1 2">M8UP14</strain>
    </source>
</reference>
<accession>A0A7W7ZJC4</accession>